<evidence type="ECO:0000313" key="9">
    <source>
        <dbReference type="Proteomes" id="UP001320209"/>
    </source>
</evidence>
<keyword evidence="4 6" id="KW-0949">S-adenosyl-L-methionine</keyword>
<sequence length="154" mass="17185">MVCVAFCRPEIPQNVGAILRICACFDVKAEFIGPFSFLWSDKYLNRSAMDYKKIAEYEIRPSWGEFIKRRGKGRIIATAARKGIAYHEFKFENSDTLLLGSESVGLGELEISYSDSIVNVPISQRARSLNVHVCAAIVLSEALRQTDALPHPSS</sequence>
<gene>
    <name evidence="6 8" type="primary">trmL</name>
    <name evidence="8" type="ORF">HYD_1090</name>
</gene>
<evidence type="ECO:0000256" key="3">
    <source>
        <dbReference type="ARBA" id="ARBA00022679"/>
    </source>
</evidence>
<evidence type="ECO:0000256" key="2">
    <source>
        <dbReference type="ARBA" id="ARBA00022603"/>
    </source>
</evidence>
<dbReference type="Pfam" id="PF00588">
    <property type="entry name" value="SpoU_methylase"/>
    <property type="match status" value="1"/>
</dbReference>
<feature type="binding site" evidence="6">
    <location>
        <position position="128"/>
    </location>
    <ligand>
        <name>S-adenosyl-L-methionine</name>
        <dbReference type="ChEBI" id="CHEBI:59789"/>
    </ligand>
</feature>
<dbReference type="Gene3D" id="3.40.1280.10">
    <property type="match status" value="1"/>
</dbReference>
<evidence type="ECO:0000256" key="5">
    <source>
        <dbReference type="ARBA" id="ARBA00022694"/>
    </source>
</evidence>
<keyword evidence="9" id="KW-1185">Reference proteome</keyword>
<comment type="catalytic activity">
    <reaction evidence="6">
        <text>cytidine(34) in tRNA + S-adenosyl-L-methionine = 2'-O-methylcytidine(34) in tRNA + S-adenosyl-L-homocysteine + H(+)</text>
        <dbReference type="Rhea" id="RHEA:43084"/>
        <dbReference type="Rhea" id="RHEA-COMP:10331"/>
        <dbReference type="Rhea" id="RHEA-COMP:10332"/>
        <dbReference type="ChEBI" id="CHEBI:15378"/>
        <dbReference type="ChEBI" id="CHEBI:57856"/>
        <dbReference type="ChEBI" id="CHEBI:59789"/>
        <dbReference type="ChEBI" id="CHEBI:74495"/>
        <dbReference type="ChEBI" id="CHEBI:82748"/>
        <dbReference type="EC" id="2.1.1.207"/>
    </reaction>
</comment>
<evidence type="ECO:0000259" key="7">
    <source>
        <dbReference type="Pfam" id="PF00588"/>
    </source>
</evidence>
<feature type="binding site" evidence="6">
    <location>
        <position position="120"/>
    </location>
    <ligand>
        <name>S-adenosyl-L-methionine</name>
        <dbReference type="ChEBI" id="CHEBI:59789"/>
    </ligand>
</feature>
<comment type="subcellular location">
    <subcellularLocation>
        <location evidence="6">Cytoplasm</location>
    </subcellularLocation>
</comment>
<comment type="caution">
    <text evidence="6">Lacks conserved residue(s) required for the propagation of feature annotation.</text>
</comment>
<dbReference type="InterPro" id="IPR001537">
    <property type="entry name" value="SpoU_MeTrfase"/>
</dbReference>
<reference evidence="8" key="1">
    <citation type="submission" date="2021-10" db="EMBL/GenBank/DDBJ databases">
        <title>Genome Sequence of The Candidatus Hydrogeosomobacter endosymbioticus, an Intracellular Bacterial Symbiont of the Anaerobic Ciliate GW7.</title>
        <authorList>
            <person name="Shiohama Y."/>
            <person name="Shinzato N."/>
        </authorList>
    </citation>
    <scope>NUCLEOTIDE SEQUENCE [LARGE SCALE GENOMIC DNA]</scope>
    <source>
        <strain evidence="8">200920</strain>
    </source>
</reference>
<keyword evidence="3 6" id="KW-0808">Transferase</keyword>
<dbReference type="RefSeq" id="WP_236865262.1">
    <property type="nucleotide sequence ID" value="NZ_AP025225.1"/>
</dbReference>
<evidence type="ECO:0000256" key="6">
    <source>
        <dbReference type="HAMAP-Rule" id="MF_01885"/>
    </source>
</evidence>
<organism evidence="8 9">
    <name type="scientific">Candidatus Hydrogenosomobacter endosymbioticus</name>
    <dbReference type="NCBI Taxonomy" id="2558174"/>
    <lineage>
        <taxon>Bacteria</taxon>
        <taxon>Pseudomonadati</taxon>
        <taxon>Pseudomonadota</taxon>
        <taxon>Alphaproteobacteria</taxon>
        <taxon>Holosporales</taxon>
        <taxon>Holosporaceae</taxon>
        <taxon>Candidatus Hydrogenosomobacter</taxon>
    </lineage>
</organism>
<protein>
    <recommendedName>
        <fullName evidence="6">tRNA (cytidine(34)-2'-O)-methyltransferase</fullName>
        <ecNumber evidence="6">2.1.1.207</ecNumber>
    </recommendedName>
    <alternativeName>
        <fullName evidence="6">tRNA (cytidine/uridine-2'-O-)-methyltransferase TrmL</fullName>
    </alternativeName>
</protein>
<dbReference type="EMBL" id="AP025225">
    <property type="protein sequence ID" value="BDB95976.1"/>
    <property type="molecule type" value="Genomic_DNA"/>
</dbReference>
<dbReference type="SUPFAM" id="SSF75217">
    <property type="entry name" value="alpha/beta knot"/>
    <property type="match status" value="1"/>
</dbReference>
<evidence type="ECO:0000313" key="8">
    <source>
        <dbReference type="EMBL" id="BDB95976.1"/>
    </source>
</evidence>
<dbReference type="InterPro" id="IPR016914">
    <property type="entry name" value="TrmL"/>
</dbReference>
<name>A0ABN6L2A4_9PROT</name>
<evidence type="ECO:0000256" key="4">
    <source>
        <dbReference type="ARBA" id="ARBA00022691"/>
    </source>
</evidence>
<feature type="domain" description="tRNA/rRNA methyltransferase SpoU type" evidence="7">
    <location>
        <begin position="2"/>
        <end position="139"/>
    </location>
</feature>
<evidence type="ECO:0000256" key="1">
    <source>
        <dbReference type="ARBA" id="ARBA00022490"/>
    </source>
</evidence>
<accession>A0ABN6L2A4</accession>
<dbReference type="PIRSF" id="PIRSF029256">
    <property type="entry name" value="SpoU_TrmH_prd"/>
    <property type="match status" value="1"/>
</dbReference>
<keyword evidence="1 6" id="KW-0963">Cytoplasm</keyword>
<proteinExistence type="inferred from homology"/>
<dbReference type="EC" id="2.1.1.207" evidence="6"/>
<dbReference type="HAMAP" id="MF_01885">
    <property type="entry name" value="tRNA_methyltr_TrmL"/>
    <property type="match status" value="1"/>
</dbReference>
<comment type="similarity">
    <text evidence="6">Belongs to the class IV-like SAM-binding methyltransferase superfamily. RNA methyltransferase TrmH family. TrmL subfamily.</text>
</comment>
<comment type="catalytic activity">
    <reaction evidence="6">
        <text>5-carboxymethylaminomethyluridine(34) in tRNA(Leu) + S-adenosyl-L-methionine = 5-carboxymethylaminomethyl-2'-O-methyluridine(34) in tRNA(Leu) + S-adenosyl-L-homocysteine + H(+)</text>
        <dbReference type="Rhea" id="RHEA:43088"/>
        <dbReference type="Rhea" id="RHEA-COMP:10333"/>
        <dbReference type="Rhea" id="RHEA-COMP:10334"/>
        <dbReference type="ChEBI" id="CHEBI:15378"/>
        <dbReference type="ChEBI" id="CHEBI:57856"/>
        <dbReference type="ChEBI" id="CHEBI:59789"/>
        <dbReference type="ChEBI" id="CHEBI:74508"/>
        <dbReference type="ChEBI" id="CHEBI:74511"/>
        <dbReference type="EC" id="2.1.1.207"/>
    </reaction>
</comment>
<keyword evidence="2 6" id="KW-0489">Methyltransferase</keyword>
<dbReference type="PANTHER" id="PTHR42971">
    <property type="entry name" value="TRNA (CYTIDINE(34)-2'-O)-METHYLTRANSFERASE"/>
    <property type="match status" value="1"/>
</dbReference>
<feature type="binding site" evidence="6">
    <location>
        <position position="100"/>
    </location>
    <ligand>
        <name>S-adenosyl-L-methionine</name>
        <dbReference type="ChEBI" id="CHEBI:59789"/>
    </ligand>
</feature>
<dbReference type="Proteomes" id="UP001320209">
    <property type="component" value="Chromosome"/>
</dbReference>
<keyword evidence="5 6" id="KW-0819">tRNA processing</keyword>
<comment type="function">
    <text evidence="6">Methylates the ribose at the nucleotide 34 wobble position in the two leucyl isoacceptors tRNA(Leu)(CmAA) and tRNA(Leu)(cmnm5UmAA). Catalyzes the methyl transfer from S-adenosyl-L-methionine to the 2'-OH of the wobble nucleotide.</text>
</comment>
<dbReference type="InterPro" id="IPR029026">
    <property type="entry name" value="tRNA_m1G_MTases_N"/>
</dbReference>
<comment type="subunit">
    <text evidence="6">Homodimer.</text>
</comment>
<dbReference type="InterPro" id="IPR029028">
    <property type="entry name" value="Alpha/beta_knot_MTases"/>
</dbReference>
<dbReference type="PANTHER" id="PTHR42971:SF1">
    <property type="entry name" value="TRNA (CYTIDINE(34)-2'-O)-METHYLTRANSFERASE"/>
    <property type="match status" value="1"/>
</dbReference>